<comment type="function">
    <text evidence="2">Catalyzes the first step of the osmoprotectant glycine betaine synthesis.</text>
</comment>
<evidence type="ECO:0000256" key="2">
    <source>
        <dbReference type="ARBA" id="ARBA00002149"/>
    </source>
</evidence>
<dbReference type="AlphaFoldDB" id="A0A8H7D9A9"/>
<comment type="similarity">
    <text evidence="4">Belongs to the choline monooxygenase family.</text>
</comment>
<dbReference type="PANTHER" id="PTHR43756:SF5">
    <property type="entry name" value="CHOLINE MONOOXYGENASE, CHLOROPLASTIC"/>
    <property type="match status" value="1"/>
</dbReference>
<evidence type="ECO:0000259" key="13">
    <source>
        <dbReference type="PROSITE" id="PS51296"/>
    </source>
</evidence>
<comment type="caution">
    <text evidence="14">The sequence shown here is derived from an EMBL/GenBank/DDBJ whole genome shotgun (WGS) entry which is preliminary data.</text>
</comment>
<dbReference type="PANTHER" id="PTHR43756">
    <property type="entry name" value="CHOLINE MONOOXYGENASE, CHLOROPLASTIC"/>
    <property type="match status" value="1"/>
</dbReference>
<comment type="pathway">
    <text evidence="3">Amine and polyamine biosynthesis; betaine biosynthesis via choline pathway; betaine aldehyde from choline (monooxygenase route): step 1/1.</text>
</comment>
<evidence type="ECO:0000256" key="3">
    <source>
        <dbReference type="ARBA" id="ARBA00004866"/>
    </source>
</evidence>
<comment type="catalytic activity">
    <reaction evidence="12">
        <text>choline + 2 reduced [2Fe-2S]-[ferredoxin] + O2 + 2 H(+) = betaine aldehyde hydrate + 2 oxidized [2Fe-2S]-[ferredoxin] + H2O</text>
        <dbReference type="Rhea" id="RHEA:17769"/>
        <dbReference type="Rhea" id="RHEA-COMP:10000"/>
        <dbReference type="Rhea" id="RHEA-COMP:10001"/>
        <dbReference type="ChEBI" id="CHEBI:15354"/>
        <dbReference type="ChEBI" id="CHEBI:15377"/>
        <dbReference type="ChEBI" id="CHEBI:15378"/>
        <dbReference type="ChEBI" id="CHEBI:15379"/>
        <dbReference type="ChEBI" id="CHEBI:15870"/>
        <dbReference type="ChEBI" id="CHEBI:33737"/>
        <dbReference type="ChEBI" id="CHEBI:33738"/>
        <dbReference type="EC" id="1.14.15.7"/>
    </reaction>
</comment>
<dbReference type="Pfam" id="PF00355">
    <property type="entry name" value="Rieske"/>
    <property type="match status" value="1"/>
</dbReference>
<evidence type="ECO:0000256" key="9">
    <source>
        <dbReference type="ARBA" id="ARBA00023002"/>
    </source>
</evidence>
<feature type="domain" description="Rieske" evidence="13">
    <location>
        <begin position="38"/>
        <end position="146"/>
    </location>
</feature>
<dbReference type="Gene3D" id="3.90.380.10">
    <property type="entry name" value="Naphthalene 1,2-dioxygenase Alpha Subunit, Chain A, domain 1"/>
    <property type="match status" value="2"/>
</dbReference>
<keyword evidence="10" id="KW-0408">Iron</keyword>
<evidence type="ECO:0000256" key="1">
    <source>
        <dbReference type="ARBA" id="ARBA00001962"/>
    </source>
</evidence>
<evidence type="ECO:0000256" key="4">
    <source>
        <dbReference type="ARBA" id="ARBA00010848"/>
    </source>
</evidence>
<accession>A0A8H7D9A9</accession>
<dbReference type="GO" id="GO:0051537">
    <property type="term" value="F:2 iron, 2 sulfur cluster binding"/>
    <property type="evidence" value="ECO:0007669"/>
    <property type="project" value="UniProtKB-KW"/>
</dbReference>
<dbReference type="PROSITE" id="PS51296">
    <property type="entry name" value="RIESKE"/>
    <property type="match status" value="1"/>
</dbReference>
<evidence type="ECO:0000256" key="7">
    <source>
        <dbReference type="ARBA" id="ARBA00022714"/>
    </source>
</evidence>
<dbReference type="OrthoDB" id="426882at2759"/>
<protein>
    <recommendedName>
        <fullName evidence="6">Choline monooxygenase, chloroplastic</fullName>
        <ecNumber evidence="5">1.14.15.7</ecNumber>
    </recommendedName>
</protein>
<dbReference type="PRINTS" id="PR00090">
    <property type="entry name" value="RNGDIOXGNASE"/>
</dbReference>
<evidence type="ECO:0000313" key="15">
    <source>
        <dbReference type="Proteomes" id="UP000620124"/>
    </source>
</evidence>
<dbReference type="InterPro" id="IPR015879">
    <property type="entry name" value="Ring_hydroxy_dOase_asu_C_dom"/>
</dbReference>
<dbReference type="InterPro" id="IPR017941">
    <property type="entry name" value="Rieske_2Fe-2S"/>
</dbReference>
<evidence type="ECO:0000313" key="14">
    <source>
        <dbReference type="EMBL" id="KAF7366085.1"/>
    </source>
</evidence>
<dbReference type="EMBL" id="JACAZI010000003">
    <property type="protein sequence ID" value="KAF7366085.1"/>
    <property type="molecule type" value="Genomic_DNA"/>
</dbReference>
<dbReference type="EC" id="1.14.15.7" evidence="5"/>
<reference evidence="14" key="1">
    <citation type="submission" date="2020-05" db="EMBL/GenBank/DDBJ databases">
        <title>Mycena genomes resolve the evolution of fungal bioluminescence.</title>
        <authorList>
            <person name="Tsai I.J."/>
        </authorList>
    </citation>
    <scope>NUCLEOTIDE SEQUENCE</scope>
    <source>
        <strain evidence="14">CCC161011</strain>
    </source>
</reference>
<keyword evidence="15" id="KW-1185">Reference proteome</keyword>
<dbReference type="CDD" id="cd00680">
    <property type="entry name" value="RHO_alpha_C"/>
    <property type="match status" value="1"/>
</dbReference>
<evidence type="ECO:0000256" key="11">
    <source>
        <dbReference type="ARBA" id="ARBA00023014"/>
    </source>
</evidence>
<evidence type="ECO:0000256" key="5">
    <source>
        <dbReference type="ARBA" id="ARBA00012763"/>
    </source>
</evidence>
<organism evidence="14 15">
    <name type="scientific">Mycena venus</name>
    <dbReference type="NCBI Taxonomy" id="2733690"/>
    <lineage>
        <taxon>Eukaryota</taxon>
        <taxon>Fungi</taxon>
        <taxon>Dikarya</taxon>
        <taxon>Basidiomycota</taxon>
        <taxon>Agaricomycotina</taxon>
        <taxon>Agaricomycetes</taxon>
        <taxon>Agaricomycetidae</taxon>
        <taxon>Agaricales</taxon>
        <taxon>Marasmiineae</taxon>
        <taxon>Mycenaceae</taxon>
        <taxon>Mycena</taxon>
    </lineage>
</organism>
<proteinExistence type="inferred from homology"/>
<evidence type="ECO:0000256" key="10">
    <source>
        <dbReference type="ARBA" id="ARBA00023004"/>
    </source>
</evidence>
<dbReference type="SUPFAM" id="SSF50022">
    <property type="entry name" value="ISP domain"/>
    <property type="match status" value="1"/>
</dbReference>
<dbReference type="Gene3D" id="2.102.10.10">
    <property type="entry name" value="Rieske [2Fe-2S] iron-sulphur domain"/>
    <property type="match status" value="1"/>
</dbReference>
<comment type="cofactor">
    <cofactor evidence="1">
        <name>Fe cation</name>
        <dbReference type="ChEBI" id="CHEBI:24875"/>
    </cofactor>
</comment>
<keyword evidence="11" id="KW-0411">Iron-sulfur</keyword>
<dbReference type="Proteomes" id="UP000620124">
    <property type="component" value="Unassembled WGS sequence"/>
</dbReference>
<sequence>MTLTPCFDGESPVNLPASWYRSDAIYELERRAIFSKKWLFICHTNRFTKAGEYVRFKMAGYHFFLIKDRDGNINAFHNLCRHRGFPVVGSKQEGEADPMQEAGQVSILACKFHGWSYTMKGALAKAPLFQDQAHFDAKKNGLLPIRTHIDKLGFIYINMNMSDDCIKWEEQFGEVDDQPRVRGFSIQKYKYAFTWTFENCGYNWKTLIDNFNECYHCRVAHPGIAATVDLPTYYVQGSDSYISHFSPPKADNADKRESGSIVATYLFPYAAVTLMPSYGYTMRVVPIDAHRTEMQYDVYRPTDATDEDFNATHEFFRQVEQEDKYLCTNAQKNMESGMYTPGPLHLRQEHGVLYFQSLIRDALTKHRELEEKEGRKIYPALPDGGLRTKEEMFCNKVESACGGKAGAGLWLHRSAFSFGGIGKDATPDTSQSKENLDFGSYETSTLMMRYESYIKRLATNQGYTGYVETDIDYSPLVPI</sequence>
<keyword evidence="7" id="KW-0001">2Fe-2S</keyword>
<dbReference type="CDD" id="cd03469">
    <property type="entry name" value="Rieske_RO_Alpha_N"/>
    <property type="match status" value="1"/>
</dbReference>
<gene>
    <name evidence="14" type="ORF">MVEN_00484800</name>
</gene>
<dbReference type="GO" id="GO:0005506">
    <property type="term" value="F:iron ion binding"/>
    <property type="evidence" value="ECO:0007669"/>
    <property type="project" value="InterPro"/>
</dbReference>
<dbReference type="Pfam" id="PF00848">
    <property type="entry name" value="Ring_hydroxyl_A"/>
    <property type="match status" value="1"/>
</dbReference>
<dbReference type="UniPathway" id="UPA00529">
    <property type="reaction ID" value="UER00430"/>
</dbReference>
<name>A0A8H7D9A9_9AGAR</name>
<keyword evidence="8" id="KW-0479">Metal-binding</keyword>
<evidence type="ECO:0000256" key="6">
    <source>
        <dbReference type="ARBA" id="ARBA00014931"/>
    </source>
</evidence>
<dbReference type="GO" id="GO:0019285">
    <property type="term" value="P:glycine betaine biosynthetic process from choline"/>
    <property type="evidence" value="ECO:0007669"/>
    <property type="project" value="UniProtKB-UniPathway"/>
</dbReference>
<dbReference type="InterPro" id="IPR001663">
    <property type="entry name" value="Rng_hydr_dOase-A"/>
</dbReference>
<evidence type="ECO:0000256" key="12">
    <source>
        <dbReference type="ARBA" id="ARBA00049097"/>
    </source>
</evidence>
<evidence type="ECO:0000256" key="8">
    <source>
        <dbReference type="ARBA" id="ARBA00022723"/>
    </source>
</evidence>
<dbReference type="InterPro" id="IPR036922">
    <property type="entry name" value="Rieske_2Fe-2S_sf"/>
</dbReference>
<dbReference type="SUPFAM" id="SSF55961">
    <property type="entry name" value="Bet v1-like"/>
    <property type="match status" value="1"/>
</dbReference>
<dbReference type="GO" id="GO:0019133">
    <property type="term" value="F:choline monooxygenase activity"/>
    <property type="evidence" value="ECO:0007669"/>
    <property type="project" value="UniProtKB-EC"/>
</dbReference>
<keyword evidence="9" id="KW-0560">Oxidoreductase</keyword>